<feature type="compositionally biased region" description="Low complexity" evidence="5">
    <location>
        <begin position="368"/>
        <end position="384"/>
    </location>
</feature>
<dbReference type="GO" id="GO:0005739">
    <property type="term" value="C:mitochondrion"/>
    <property type="evidence" value="ECO:0007669"/>
    <property type="project" value="TreeGrafter"/>
</dbReference>
<evidence type="ECO:0000256" key="2">
    <source>
        <dbReference type="ARBA" id="ARBA00010322"/>
    </source>
</evidence>
<evidence type="ECO:0000313" key="6">
    <source>
        <dbReference type="EMBL" id="KAK9837545.1"/>
    </source>
</evidence>
<evidence type="ECO:0000256" key="4">
    <source>
        <dbReference type="ARBA" id="ARBA00022840"/>
    </source>
</evidence>
<dbReference type="SUPFAM" id="SSF56815">
    <property type="entry name" value="Sec1/munc18-like (SM) proteins"/>
    <property type="match status" value="1"/>
</dbReference>
<dbReference type="InterPro" id="IPR027482">
    <property type="entry name" value="Sec1-like_dom2"/>
</dbReference>
<dbReference type="AlphaFoldDB" id="A0AAW1RV72"/>
<dbReference type="EMBL" id="JALJOV010001942">
    <property type="protein sequence ID" value="KAK9837545.1"/>
    <property type="molecule type" value="Genomic_DNA"/>
</dbReference>
<feature type="region of interest" description="Disordered" evidence="5">
    <location>
        <begin position="130"/>
        <end position="151"/>
    </location>
</feature>
<dbReference type="PANTHER" id="PTHR12169">
    <property type="entry name" value="ATPASE N2B"/>
    <property type="match status" value="1"/>
</dbReference>
<dbReference type="NCBIfam" id="NF040713">
    <property type="entry name" value="ZapE"/>
    <property type="match status" value="1"/>
</dbReference>
<keyword evidence="4" id="KW-0067">ATP-binding</keyword>
<evidence type="ECO:0000256" key="3">
    <source>
        <dbReference type="ARBA" id="ARBA00022741"/>
    </source>
</evidence>
<proteinExistence type="inferred from homology"/>
<keyword evidence="3" id="KW-0547">Nucleotide-binding</keyword>
<dbReference type="SUPFAM" id="SSF52540">
    <property type="entry name" value="P-loop containing nucleoside triphosphate hydrolases"/>
    <property type="match status" value="1"/>
</dbReference>
<gene>
    <name evidence="6" type="ORF">WJX84_004210</name>
</gene>
<evidence type="ECO:0000313" key="7">
    <source>
        <dbReference type="Proteomes" id="UP001485043"/>
    </source>
</evidence>
<sequence length="950" mass="104096">MSSAILQADLSPSHRDVVVDGDKTSLHAIATALLQLQGTYGAPTLIRGKGPGAAVVKDTLLRLQQELGSQAPVPGEGAIDTLVLLDREVDSITPLMTQLTYEGLVDELLGITNGAVQFDVSGGQRQKFALNSSDQGSAPRGCARTTKGTKGPDRSIAELKQFTSQLKSLPHITRHINMAEAVSTQMRRKSLRSRVHVEQLLVDGRDVESCCEDIEEMMCSGIDLLTVLRLMCLVSLTQGGIPKRHCDGLRREVLHTYGHEHVLTLASLQTAGLLKRQEGARSNFASVRKAFRLLVEGLDDAVVPPLDAAFTYSGYCPLTARLAESALRPQGWSGLEDALRLLPGPHFEVKPTAFSEDPQDTEAPEPAPSAAAAPSGLGLLSRPGSGTGMGGGAGAFANLMRLGSSFREAPATGAPSKQHKTARRILCLLYVEGPSVVCPRFHSAGGLTVAEGAEARAFALSGQCRPGTSSPTARCFSSGGLTAAASQAEPVESTPEPSGRPGPADDDFVQQTESTSSGPLAIYRERRLSREYKKDPRQEATVLALQRLFEELHKHAKGRRKRSGLTMADSHMASQAPTPWWQGLGHLLRREQAADVPRQRTRGLYMYGGVGVGKTMLMDLLVEAAETEFKLRRIHFHDFMLEVHGALRTQSSHQDPLFFVADVLARKTKVFCLDEFFVTDVADATMLNRLFGHLWDCGTVLVATSNREPKKLYEGGLQRDLFMPFIARLESECIIHDMASVTDYRSCSHHHRGLFFFPPEFDNPNDELRRRFSQITQGQRLRPSRITVQMGRHLSVPLAGDHMCIFDFDDLCGRPVGAADFIAVAEEFHTLALENVPIFDAASRSEAYRFLTLVDVLYEHRIRLFCSSAGGPFDLFNNIMTVQDAKAREAKGENTENFVVDDNLGFSKDRLISRLTEMQSMEYLVAHAKLHAPELLPVLKEAQQNPDKFS</sequence>
<dbReference type="Gene3D" id="3.40.50.1910">
    <property type="match status" value="1"/>
</dbReference>
<feature type="compositionally biased region" description="Polar residues" evidence="5">
    <location>
        <begin position="509"/>
        <end position="518"/>
    </location>
</feature>
<dbReference type="Gene3D" id="3.40.50.300">
    <property type="entry name" value="P-loop containing nucleotide triphosphate hydrolases"/>
    <property type="match status" value="1"/>
</dbReference>
<dbReference type="GO" id="GO:0016887">
    <property type="term" value="F:ATP hydrolysis activity"/>
    <property type="evidence" value="ECO:0007669"/>
    <property type="project" value="InterPro"/>
</dbReference>
<comment type="similarity">
    <text evidence="1">Belongs to the STXBP/unc-18/SEC1 family.</text>
</comment>
<organism evidence="6 7">
    <name type="scientific">Apatococcus fuscideae</name>
    <dbReference type="NCBI Taxonomy" id="2026836"/>
    <lineage>
        <taxon>Eukaryota</taxon>
        <taxon>Viridiplantae</taxon>
        <taxon>Chlorophyta</taxon>
        <taxon>core chlorophytes</taxon>
        <taxon>Trebouxiophyceae</taxon>
        <taxon>Chlorellales</taxon>
        <taxon>Chlorellaceae</taxon>
        <taxon>Apatococcus</taxon>
    </lineage>
</organism>
<name>A0AAW1RV72_9CHLO</name>
<protein>
    <recommendedName>
        <fullName evidence="8">AFG1-like ATPase</fullName>
    </recommendedName>
</protein>
<evidence type="ECO:0008006" key="8">
    <source>
        <dbReference type="Google" id="ProtNLM"/>
    </source>
</evidence>
<dbReference type="Pfam" id="PF00995">
    <property type="entry name" value="Sec1"/>
    <property type="match status" value="2"/>
</dbReference>
<dbReference type="Gene3D" id="1.25.40.850">
    <property type="match status" value="1"/>
</dbReference>
<keyword evidence="7" id="KW-1185">Reference proteome</keyword>
<dbReference type="InterPro" id="IPR001619">
    <property type="entry name" value="Sec1-like"/>
</dbReference>
<dbReference type="InterPro" id="IPR027417">
    <property type="entry name" value="P-loop_NTPase"/>
</dbReference>
<feature type="region of interest" description="Disordered" evidence="5">
    <location>
        <begin position="462"/>
        <end position="521"/>
    </location>
</feature>
<dbReference type="Proteomes" id="UP001485043">
    <property type="component" value="Unassembled WGS sequence"/>
</dbReference>
<accession>A0AAW1RV72</accession>
<feature type="region of interest" description="Disordered" evidence="5">
    <location>
        <begin position="349"/>
        <end position="384"/>
    </location>
</feature>
<dbReference type="Pfam" id="PF03969">
    <property type="entry name" value="AFG1_ATPase"/>
    <property type="match status" value="1"/>
</dbReference>
<comment type="similarity">
    <text evidence="2">Belongs to the AFG1 ATPase family.</text>
</comment>
<dbReference type="GO" id="GO:0005524">
    <property type="term" value="F:ATP binding"/>
    <property type="evidence" value="ECO:0007669"/>
    <property type="project" value="UniProtKB-KW"/>
</dbReference>
<dbReference type="PANTHER" id="PTHR12169:SF29">
    <property type="entry name" value="AFG1-LIKE ATPASE FAMILY PROTEIN"/>
    <property type="match status" value="1"/>
</dbReference>
<dbReference type="GO" id="GO:0016192">
    <property type="term" value="P:vesicle-mediated transport"/>
    <property type="evidence" value="ECO:0007669"/>
    <property type="project" value="InterPro"/>
</dbReference>
<comment type="caution">
    <text evidence="6">The sequence shown here is derived from an EMBL/GenBank/DDBJ whole genome shotgun (WGS) entry which is preliminary data.</text>
</comment>
<dbReference type="InterPro" id="IPR036045">
    <property type="entry name" value="Sec1-like_sf"/>
</dbReference>
<dbReference type="InterPro" id="IPR005654">
    <property type="entry name" value="ATPase_AFG1-like"/>
</dbReference>
<dbReference type="InterPro" id="IPR043155">
    <property type="entry name" value="VPS33_dom3b"/>
</dbReference>
<evidence type="ECO:0000256" key="1">
    <source>
        <dbReference type="ARBA" id="ARBA00009884"/>
    </source>
</evidence>
<reference evidence="6 7" key="1">
    <citation type="journal article" date="2024" name="Nat. Commun.">
        <title>Phylogenomics reveals the evolutionary origins of lichenization in chlorophyte algae.</title>
        <authorList>
            <person name="Puginier C."/>
            <person name="Libourel C."/>
            <person name="Otte J."/>
            <person name="Skaloud P."/>
            <person name="Haon M."/>
            <person name="Grisel S."/>
            <person name="Petersen M."/>
            <person name="Berrin J.G."/>
            <person name="Delaux P.M."/>
            <person name="Dal Grande F."/>
            <person name="Keller J."/>
        </authorList>
    </citation>
    <scope>NUCLEOTIDE SEQUENCE [LARGE SCALE GENOMIC DNA]</scope>
    <source>
        <strain evidence="6 7">SAG 2523</strain>
    </source>
</reference>
<evidence type="ECO:0000256" key="5">
    <source>
        <dbReference type="SAM" id="MobiDB-lite"/>
    </source>
</evidence>